<feature type="transmembrane region" description="Helical" evidence="7">
    <location>
        <begin position="367"/>
        <end position="387"/>
    </location>
</feature>
<dbReference type="Pfam" id="PF07690">
    <property type="entry name" value="MFS_1"/>
    <property type="match status" value="1"/>
</dbReference>
<gene>
    <name evidence="9" type="ORF">J8TS2_38600</name>
</gene>
<keyword evidence="4 7" id="KW-0812">Transmembrane</keyword>
<dbReference type="Proteomes" id="UP000679950">
    <property type="component" value="Unassembled WGS sequence"/>
</dbReference>
<dbReference type="InterPro" id="IPR011701">
    <property type="entry name" value="MFS"/>
</dbReference>
<keyword evidence="5 7" id="KW-1133">Transmembrane helix</keyword>
<keyword evidence="10" id="KW-1185">Reference proteome</keyword>
<organism evidence="9 10">
    <name type="scientific">Lederbergia ruris</name>
    <dbReference type="NCBI Taxonomy" id="217495"/>
    <lineage>
        <taxon>Bacteria</taxon>
        <taxon>Bacillati</taxon>
        <taxon>Bacillota</taxon>
        <taxon>Bacilli</taxon>
        <taxon>Bacillales</taxon>
        <taxon>Bacillaceae</taxon>
        <taxon>Lederbergia</taxon>
    </lineage>
</organism>
<evidence type="ECO:0000256" key="5">
    <source>
        <dbReference type="ARBA" id="ARBA00022989"/>
    </source>
</evidence>
<feature type="transmembrane region" description="Helical" evidence="7">
    <location>
        <begin position="144"/>
        <end position="165"/>
    </location>
</feature>
<feature type="domain" description="Major facilitator superfamily (MFS) profile" evidence="8">
    <location>
        <begin position="1"/>
        <end position="391"/>
    </location>
</feature>
<feature type="transmembrane region" description="Helical" evidence="7">
    <location>
        <begin position="280"/>
        <end position="297"/>
    </location>
</feature>
<dbReference type="InterPro" id="IPR050189">
    <property type="entry name" value="MFS_Efflux_Transporters"/>
</dbReference>
<feature type="transmembrane region" description="Helical" evidence="7">
    <location>
        <begin position="337"/>
        <end position="361"/>
    </location>
</feature>
<feature type="transmembrane region" description="Helical" evidence="7">
    <location>
        <begin position="171"/>
        <end position="190"/>
    </location>
</feature>
<dbReference type="Gene3D" id="1.20.1250.20">
    <property type="entry name" value="MFS general substrate transporter like domains"/>
    <property type="match status" value="2"/>
</dbReference>
<dbReference type="RefSeq" id="WP_212967317.1">
    <property type="nucleotide sequence ID" value="NZ_BORB01000049.1"/>
</dbReference>
<reference evidence="9 10" key="1">
    <citation type="submission" date="2021-03" db="EMBL/GenBank/DDBJ databases">
        <title>Antimicrobial resistance genes in bacteria isolated from Japanese honey, and their potential for conferring macrolide and lincosamide resistance in the American foulbrood pathogen Paenibacillus larvae.</title>
        <authorList>
            <person name="Okamoto M."/>
            <person name="Kumagai M."/>
            <person name="Kanamori H."/>
            <person name="Takamatsu D."/>
        </authorList>
    </citation>
    <scope>NUCLEOTIDE SEQUENCE [LARGE SCALE GENOMIC DNA]</scope>
    <source>
        <strain evidence="9 10">J8TS2</strain>
    </source>
</reference>
<evidence type="ECO:0000313" key="10">
    <source>
        <dbReference type="Proteomes" id="UP000679950"/>
    </source>
</evidence>
<comment type="subcellular location">
    <subcellularLocation>
        <location evidence="1">Cell membrane</location>
        <topology evidence="1">Multi-pass membrane protein</topology>
    </subcellularLocation>
</comment>
<dbReference type="InterPro" id="IPR020846">
    <property type="entry name" value="MFS_dom"/>
</dbReference>
<feature type="transmembrane region" description="Helical" evidence="7">
    <location>
        <begin position="76"/>
        <end position="94"/>
    </location>
</feature>
<keyword evidence="6 7" id="KW-0472">Membrane</keyword>
<dbReference type="PROSITE" id="PS50850">
    <property type="entry name" value="MFS"/>
    <property type="match status" value="1"/>
</dbReference>
<feature type="transmembrane region" description="Helical" evidence="7">
    <location>
        <begin position="100"/>
        <end position="123"/>
    </location>
</feature>
<feature type="transmembrane region" description="Helical" evidence="7">
    <location>
        <begin position="12"/>
        <end position="31"/>
    </location>
</feature>
<accession>A0ABQ4KNL2</accession>
<dbReference type="EMBL" id="BORB01000049">
    <property type="protein sequence ID" value="GIN59541.1"/>
    <property type="molecule type" value="Genomic_DNA"/>
</dbReference>
<feature type="transmembrane region" description="Helical" evidence="7">
    <location>
        <begin position="43"/>
        <end position="64"/>
    </location>
</feature>
<keyword evidence="3" id="KW-1003">Cell membrane</keyword>
<evidence type="ECO:0000256" key="4">
    <source>
        <dbReference type="ARBA" id="ARBA00022692"/>
    </source>
</evidence>
<evidence type="ECO:0000259" key="8">
    <source>
        <dbReference type="PROSITE" id="PS50850"/>
    </source>
</evidence>
<comment type="caution">
    <text evidence="9">The sequence shown here is derived from an EMBL/GenBank/DDBJ whole genome shotgun (WGS) entry which is preliminary data.</text>
</comment>
<evidence type="ECO:0000256" key="6">
    <source>
        <dbReference type="ARBA" id="ARBA00023136"/>
    </source>
</evidence>
<feature type="transmembrane region" description="Helical" evidence="7">
    <location>
        <begin position="303"/>
        <end position="325"/>
    </location>
</feature>
<dbReference type="PANTHER" id="PTHR43124">
    <property type="entry name" value="PURINE EFFLUX PUMP PBUE"/>
    <property type="match status" value="1"/>
</dbReference>
<evidence type="ECO:0000313" key="9">
    <source>
        <dbReference type="EMBL" id="GIN59541.1"/>
    </source>
</evidence>
<evidence type="ECO:0000256" key="1">
    <source>
        <dbReference type="ARBA" id="ARBA00004651"/>
    </source>
</evidence>
<dbReference type="PANTHER" id="PTHR43124:SF3">
    <property type="entry name" value="CHLORAMPHENICOL EFFLUX PUMP RV0191"/>
    <property type="match status" value="1"/>
</dbReference>
<name>A0ABQ4KNL2_9BACI</name>
<dbReference type="SUPFAM" id="SSF103473">
    <property type="entry name" value="MFS general substrate transporter"/>
    <property type="match status" value="1"/>
</dbReference>
<protein>
    <recommendedName>
        <fullName evidence="8">Major facilitator superfamily (MFS) profile domain-containing protein</fullName>
    </recommendedName>
</protein>
<evidence type="ECO:0000256" key="3">
    <source>
        <dbReference type="ARBA" id="ARBA00022475"/>
    </source>
</evidence>
<feature type="transmembrane region" description="Helical" evidence="7">
    <location>
        <begin position="210"/>
        <end position="233"/>
    </location>
</feature>
<dbReference type="InterPro" id="IPR036259">
    <property type="entry name" value="MFS_trans_sf"/>
</dbReference>
<evidence type="ECO:0000256" key="2">
    <source>
        <dbReference type="ARBA" id="ARBA00022448"/>
    </source>
</evidence>
<keyword evidence="2" id="KW-0813">Transport</keyword>
<feature type="transmembrane region" description="Helical" evidence="7">
    <location>
        <begin position="245"/>
        <end position="268"/>
    </location>
</feature>
<sequence length="405" mass="44092">MKNLTLTLRKYASARAFLVFSILFYLAMYVSKTVHALWFNEQHALPLYGFSYTMMAVAGVLSFLTGRLGDIFSPSFALRTGVIFYSIGLFLRIITNSIVIAGLSGFIAGIGASLVIVSMRHWILSIGEQEDRPAIVSLKETSRNVGTSIGTAIAGISVIGVSLVFSKPLPVVLILSAILCFSSLLFIPKIQKTNKKDTKEKEKTNSKPRVSKRLLVGVITFGVIAGLTVSMLAPYLPIILNNQGVSVSLIGIYMALISICGVISSPMFSGKKINENKTKIFFLSELFVGIVTLLFILNLPSIVIPLILILRAFFMAGSIISQELLELDMFPKYAIGMLYGFSQSSFFIGDAIGGTLGGFLYNLNQDFALLACALLTLINALLFTLFYKYIKQTSIAGDQCVSVAK</sequence>
<proteinExistence type="predicted"/>
<evidence type="ECO:0000256" key="7">
    <source>
        <dbReference type="SAM" id="Phobius"/>
    </source>
</evidence>